<keyword evidence="3 4" id="KW-0472">Membrane</keyword>
<dbReference type="Pfam" id="PF07690">
    <property type="entry name" value="MFS_1"/>
    <property type="match status" value="1"/>
</dbReference>
<evidence type="ECO:0000313" key="6">
    <source>
        <dbReference type="EMBL" id="PZF71627.1"/>
    </source>
</evidence>
<dbReference type="AlphaFoldDB" id="A0A2W2B6K6"/>
<dbReference type="RefSeq" id="WP_111000001.1">
    <property type="nucleotide sequence ID" value="NZ_QKTW01000022.1"/>
</dbReference>
<dbReference type="OrthoDB" id="9803985at2"/>
<sequence length="395" mass="43543">MKSITRTVWILSLVSLFTDTASEMLYPVMPLYLKSIGFSIVLIGILEGLAEATAGLSKGYFGKLSDHTGRRMPFVQWGYALSALSKPLMAFFIFPAWVFFARTIDRFGKGLRTGARDAVLSDEATPTTKGKVFGFHRSMDTLGAVIGPLVALLYLQFHPGNYKTLFLIAFAPGVLAVVFAMLLKDKNKKNISGTKKITFFSFLHYWKSSPLVYKKLVIGLLAFTLFNSSDVFLLLKAKQAGLSDSQVITVYIFYNLVYAVFALPIGILADKIGLKRIFLGGLLLFSIVYFGMVFLQAKYLFFGLFFLYGVYAASTEGISKAWISNITSKQDTATAIGTYSGFQSICTLLASSLAGLLWFEFGAKTTFLVSASAVVLVIIYIAFIPFQKFQLSACN</sequence>
<comment type="caution">
    <text evidence="6">The sequence shown here is derived from an EMBL/GenBank/DDBJ whole genome shotgun (WGS) entry which is preliminary data.</text>
</comment>
<feature type="transmembrane region" description="Helical" evidence="4">
    <location>
        <begin position="335"/>
        <end position="359"/>
    </location>
</feature>
<feature type="domain" description="Major facilitator superfamily (MFS) profile" evidence="5">
    <location>
        <begin position="7"/>
        <end position="389"/>
    </location>
</feature>
<dbReference type="Proteomes" id="UP000248745">
    <property type="component" value="Unassembled WGS sequence"/>
</dbReference>
<evidence type="ECO:0000256" key="3">
    <source>
        <dbReference type="ARBA" id="ARBA00023136"/>
    </source>
</evidence>
<evidence type="ECO:0000256" key="2">
    <source>
        <dbReference type="ARBA" id="ARBA00022989"/>
    </source>
</evidence>
<dbReference type="InterPro" id="IPR011701">
    <property type="entry name" value="MFS"/>
</dbReference>
<keyword evidence="1 4" id="KW-0812">Transmembrane</keyword>
<feature type="transmembrane region" description="Helical" evidence="4">
    <location>
        <begin position="216"/>
        <end position="235"/>
    </location>
</feature>
<feature type="transmembrane region" description="Helical" evidence="4">
    <location>
        <begin position="365"/>
        <end position="386"/>
    </location>
</feature>
<proteinExistence type="predicted"/>
<dbReference type="Gene3D" id="1.20.1250.20">
    <property type="entry name" value="MFS general substrate transporter like domains"/>
    <property type="match status" value="2"/>
</dbReference>
<feature type="transmembrane region" description="Helical" evidence="4">
    <location>
        <begin position="301"/>
        <end position="323"/>
    </location>
</feature>
<dbReference type="PROSITE" id="PS50850">
    <property type="entry name" value="MFS"/>
    <property type="match status" value="1"/>
</dbReference>
<feature type="transmembrane region" description="Helical" evidence="4">
    <location>
        <begin position="276"/>
        <end position="295"/>
    </location>
</feature>
<dbReference type="GO" id="GO:0022857">
    <property type="term" value="F:transmembrane transporter activity"/>
    <property type="evidence" value="ECO:0007669"/>
    <property type="project" value="InterPro"/>
</dbReference>
<dbReference type="PANTHER" id="PTHR23518">
    <property type="entry name" value="C-METHYLTRANSFERASE"/>
    <property type="match status" value="1"/>
</dbReference>
<feature type="transmembrane region" description="Helical" evidence="4">
    <location>
        <begin position="31"/>
        <end position="56"/>
    </location>
</feature>
<protein>
    <submittedName>
        <fullName evidence="6">MFS transporter</fullName>
    </submittedName>
</protein>
<dbReference type="CDD" id="cd17370">
    <property type="entry name" value="MFS_MJ1317_like"/>
    <property type="match status" value="1"/>
</dbReference>
<accession>A0A2W2B6K6</accession>
<dbReference type="SUPFAM" id="SSF103473">
    <property type="entry name" value="MFS general substrate transporter"/>
    <property type="match status" value="1"/>
</dbReference>
<feature type="transmembrane region" description="Helical" evidence="4">
    <location>
        <begin position="247"/>
        <end position="269"/>
    </location>
</feature>
<feature type="transmembrane region" description="Helical" evidence="4">
    <location>
        <begin position="77"/>
        <end position="100"/>
    </location>
</feature>
<dbReference type="InterPro" id="IPR020846">
    <property type="entry name" value="MFS_dom"/>
</dbReference>
<dbReference type="InterPro" id="IPR036259">
    <property type="entry name" value="MFS_trans_sf"/>
</dbReference>
<keyword evidence="2 4" id="KW-1133">Transmembrane helix</keyword>
<evidence type="ECO:0000256" key="4">
    <source>
        <dbReference type="SAM" id="Phobius"/>
    </source>
</evidence>
<keyword evidence="7" id="KW-1185">Reference proteome</keyword>
<dbReference type="PANTHER" id="PTHR23518:SF2">
    <property type="entry name" value="MAJOR FACILITATOR SUPERFAMILY TRANSPORTER"/>
    <property type="match status" value="1"/>
</dbReference>
<evidence type="ECO:0000256" key="1">
    <source>
        <dbReference type="ARBA" id="ARBA00022692"/>
    </source>
</evidence>
<organism evidence="6 7">
    <name type="scientific">Taibaiella soli</name>
    <dbReference type="NCBI Taxonomy" id="1649169"/>
    <lineage>
        <taxon>Bacteria</taxon>
        <taxon>Pseudomonadati</taxon>
        <taxon>Bacteroidota</taxon>
        <taxon>Chitinophagia</taxon>
        <taxon>Chitinophagales</taxon>
        <taxon>Chitinophagaceae</taxon>
        <taxon>Taibaiella</taxon>
    </lineage>
</organism>
<gene>
    <name evidence="6" type="ORF">DN068_16270</name>
</gene>
<feature type="transmembrane region" description="Helical" evidence="4">
    <location>
        <begin position="164"/>
        <end position="183"/>
    </location>
</feature>
<evidence type="ECO:0000313" key="7">
    <source>
        <dbReference type="Proteomes" id="UP000248745"/>
    </source>
</evidence>
<evidence type="ECO:0000259" key="5">
    <source>
        <dbReference type="PROSITE" id="PS50850"/>
    </source>
</evidence>
<dbReference type="EMBL" id="QKTW01000022">
    <property type="protein sequence ID" value="PZF71627.1"/>
    <property type="molecule type" value="Genomic_DNA"/>
</dbReference>
<reference evidence="6 7" key="1">
    <citation type="submission" date="2018-06" db="EMBL/GenBank/DDBJ databases">
        <title>Mucibacter soli gen. nov., sp. nov., a new member of the family Chitinophagaceae producing mucin.</title>
        <authorList>
            <person name="Kim M.-K."/>
            <person name="Park S."/>
            <person name="Kim T.-S."/>
            <person name="Joung Y."/>
            <person name="Han J.-H."/>
            <person name="Kim S.B."/>
        </authorList>
    </citation>
    <scope>NUCLEOTIDE SEQUENCE [LARGE SCALE GENOMIC DNA]</scope>
    <source>
        <strain evidence="6 7">R1-15</strain>
    </source>
</reference>
<name>A0A2W2B6K6_9BACT</name>